<keyword evidence="3 6" id="KW-0645">Protease</keyword>
<accession>A0ABQ5QBW0</accession>
<evidence type="ECO:0000313" key="7">
    <source>
        <dbReference type="EMBL" id="GLH71615.1"/>
    </source>
</evidence>
<dbReference type="Pfam" id="PF10459">
    <property type="entry name" value="Peptidase_S46"/>
    <property type="match status" value="1"/>
</dbReference>
<keyword evidence="4 6" id="KW-0732">Signal</keyword>
<dbReference type="EC" id="3.4.14.-" evidence="6"/>
<feature type="chain" id="PRO_5044951736" description="Dipeptidyl-peptidase" evidence="6">
    <location>
        <begin position="17"/>
        <end position="685"/>
    </location>
</feature>
<feature type="signal peptide" evidence="6">
    <location>
        <begin position="1"/>
        <end position="16"/>
    </location>
</feature>
<dbReference type="Proteomes" id="UP001165069">
    <property type="component" value="Unassembled WGS sequence"/>
</dbReference>
<proteinExistence type="inferred from homology"/>
<dbReference type="InterPro" id="IPR009003">
    <property type="entry name" value="Peptidase_S1_PA"/>
</dbReference>
<keyword evidence="8" id="KW-1185">Reference proteome</keyword>
<comment type="function">
    <text evidence="6">Catalyzes the removal of dipeptides from the N-terminus of oligopeptides.</text>
</comment>
<comment type="caution">
    <text evidence="7">The sequence shown here is derived from an EMBL/GenBank/DDBJ whole genome shotgun (WGS) entry which is preliminary data.</text>
</comment>
<evidence type="ECO:0000256" key="1">
    <source>
        <dbReference type="ARBA" id="ARBA00010491"/>
    </source>
</evidence>
<gene>
    <name evidence="7" type="ORF">GETHLI_01170</name>
</gene>
<evidence type="ECO:0000313" key="8">
    <source>
        <dbReference type="Proteomes" id="UP001165069"/>
    </source>
</evidence>
<dbReference type="RefSeq" id="WP_285568919.1">
    <property type="nucleotide sequence ID" value="NZ_BSDE01000001.1"/>
</dbReference>
<keyword evidence="5 6" id="KW-0378">Hydrolase</keyword>
<keyword evidence="2 6" id="KW-0031">Aminopeptidase</keyword>
<evidence type="ECO:0000256" key="4">
    <source>
        <dbReference type="ARBA" id="ARBA00022729"/>
    </source>
</evidence>
<dbReference type="PANTHER" id="PTHR38469:SF1">
    <property type="entry name" value="PERIPLASMIC PEPTIDASE SUBFAMILY S1B"/>
    <property type="match status" value="1"/>
</dbReference>
<dbReference type="PANTHER" id="PTHR38469">
    <property type="entry name" value="PERIPLASMIC PEPTIDASE SUBFAMILY S1B"/>
    <property type="match status" value="1"/>
</dbReference>
<reference evidence="7 8" key="1">
    <citation type="journal article" date="2023" name="Antonie Van Leeuwenhoek">
        <title>Mesoterricola silvestris gen. nov., sp. nov., Mesoterricola sediminis sp. nov., Geothrix oryzae sp. nov., Geothrix edaphica sp. nov., Geothrix rubra sp. nov., and Geothrix limicola sp. nov., six novel members of Acidobacteriota isolated from soils.</title>
        <authorList>
            <person name="Itoh H."/>
            <person name="Sugisawa Y."/>
            <person name="Mise K."/>
            <person name="Xu Z."/>
            <person name="Kuniyasu M."/>
            <person name="Ushijima N."/>
            <person name="Kawano K."/>
            <person name="Kobayashi E."/>
            <person name="Shiratori Y."/>
            <person name="Masuda Y."/>
            <person name="Senoo K."/>
        </authorList>
    </citation>
    <scope>NUCLEOTIDE SEQUENCE [LARGE SCALE GENOMIC DNA]</scope>
    <source>
        <strain evidence="7 8">Red804</strain>
    </source>
</reference>
<name>A0ABQ5QBW0_9BACT</name>
<comment type="similarity">
    <text evidence="1 6">Belongs to the peptidase S46 family.</text>
</comment>
<evidence type="ECO:0000256" key="3">
    <source>
        <dbReference type="ARBA" id="ARBA00022670"/>
    </source>
</evidence>
<dbReference type="Gene3D" id="2.40.10.10">
    <property type="entry name" value="Trypsin-like serine proteases"/>
    <property type="match status" value="1"/>
</dbReference>
<organism evidence="7 8">
    <name type="scientific">Geothrix limicola</name>
    <dbReference type="NCBI Taxonomy" id="2927978"/>
    <lineage>
        <taxon>Bacteria</taxon>
        <taxon>Pseudomonadati</taxon>
        <taxon>Acidobacteriota</taxon>
        <taxon>Holophagae</taxon>
        <taxon>Holophagales</taxon>
        <taxon>Holophagaceae</taxon>
        <taxon>Geothrix</taxon>
    </lineage>
</organism>
<protein>
    <recommendedName>
        <fullName evidence="6">Dipeptidyl-peptidase</fullName>
        <ecNumber evidence="6">3.4.14.-</ecNumber>
    </recommendedName>
</protein>
<keyword evidence="6" id="KW-0720">Serine protease</keyword>
<dbReference type="InterPro" id="IPR019500">
    <property type="entry name" value="Pep_S46"/>
</dbReference>
<dbReference type="SUPFAM" id="SSF50494">
    <property type="entry name" value="Trypsin-like serine proteases"/>
    <property type="match status" value="1"/>
</dbReference>
<evidence type="ECO:0000256" key="2">
    <source>
        <dbReference type="ARBA" id="ARBA00022438"/>
    </source>
</evidence>
<sequence>MRLTALTLLLALPALRADEGMWTFDNLPTQKIQAKYGWAPDQVWLDHVRLSAVRFPGGSGSFVSKDGLVLTNHHVGHHWTQAVSDAQHDYVKNGFVAIDREHEIKVPGLALYTLLEMENVTERIEQAVPKDADDQAAAKAKAAALAALVKEQGAKTGLDCQPVSLYQGGQVWIYRYKKHTDVRLVMSPEYGVAAFGKDWDNFSWPRHDLDFSLFRVYENGKPYTPAQHLTWGQKGVQYGDPIFTVGHPGRTSRLETLAQMEAKRDVTNPLVIRALDRGRAALHAYAAQGTEQSRRVSADIMGAENAYKVVVGETDGLRDREAMARVAAAEKELRAKVAADPKLKALAGDSWTKVEEAVEQQKTLARESFLMGSLRGEVLGTALSLQRHATEMQKPADQRGPQYRDEKGLTALKARLKGGEPSDAEQELLALQNVLTSAQQELPANHPLVQTLLGGKSPAAAAKSLLGGTRLLDPAARAALIDGDPKAILESADPALALVRQLSPRLEEIQKKQQALQAVISEHLTRIAKARFAVYGTSTYPDATFTLRLSYGAVETYPSAGTLAQPFTTFAGMYDRAAGWGPKAEDGSWEVPARWIERRDKLNLFTPYNFISTNDIIGGNSGSPVVDKRGELVGLAFDGNIESNAGRYYFDARVNRCLSVDARAIVEALGKVYDANHLVAELTGK</sequence>
<dbReference type="EMBL" id="BSDE01000001">
    <property type="protein sequence ID" value="GLH71615.1"/>
    <property type="molecule type" value="Genomic_DNA"/>
</dbReference>
<dbReference type="InterPro" id="IPR043504">
    <property type="entry name" value="Peptidase_S1_PA_chymotrypsin"/>
</dbReference>
<evidence type="ECO:0000256" key="6">
    <source>
        <dbReference type="RuleBase" id="RU366067"/>
    </source>
</evidence>
<evidence type="ECO:0000256" key="5">
    <source>
        <dbReference type="ARBA" id="ARBA00022801"/>
    </source>
</evidence>